<evidence type="ECO:0000313" key="2">
    <source>
        <dbReference type="EMBL" id="TGL81010.1"/>
    </source>
</evidence>
<dbReference type="RefSeq" id="WP_135570986.1">
    <property type="nucleotide sequence ID" value="NZ_RQGK01000027.1"/>
</dbReference>
<feature type="transmembrane region" description="Helical" evidence="1">
    <location>
        <begin position="47"/>
        <end position="69"/>
    </location>
</feature>
<protein>
    <recommendedName>
        <fullName evidence="4">DUF4386 domain-containing protein</fullName>
    </recommendedName>
</protein>
<feature type="transmembrane region" description="Helical" evidence="1">
    <location>
        <begin position="189"/>
        <end position="210"/>
    </location>
</feature>
<dbReference type="AlphaFoldDB" id="A0A6N4QI32"/>
<accession>A0A6N4QI32</accession>
<reference evidence="2 3" key="1">
    <citation type="journal article" date="2019" name="PLoS Negl. Trop. Dis.">
        <title>Revisiting the worldwide diversity of Leptospira species in the environment.</title>
        <authorList>
            <person name="Vincent A.T."/>
            <person name="Schiettekatte O."/>
            <person name="Bourhy P."/>
            <person name="Veyrier F.J."/>
            <person name="Picardeau M."/>
        </authorList>
    </citation>
    <scope>NUCLEOTIDE SEQUENCE [LARGE SCALE GENOMIC DNA]</scope>
    <source>
        <strain evidence="2 3">201702445</strain>
    </source>
</reference>
<keyword evidence="1" id="KW-0812">Transmembrane</keyword>
<keyword evidence="1" id="KW-0472">Membrane</keyword>
<evidence type="ECO:0000313" key="3">
    <source>
        <dbReference type="Proteomes" id="UP000297613"/>
    </source>
</evidence>
<feature type="transmembrane region" description="Helical" evidence="1">
    <location>
        <begin position="127"/>
        <end position="151"/>
    </location>
</feature>
<comment type="caution">
    <text evidence="2">The sequence shown here is derived from an EMBL/GenBank/DDBJ whole genome shotgun (WGS) entry which is preliminary data.</text>
</comment>
<evidence type="ECO:0000256" key="1">
    <source>
        <dbReference type="SAM" id="Phobius"/>
    </source>
</evidence>
<keyword evidence="1" id="KW-1133">Transmembrane helix</keyword>
<proteinExistence type="predicted"/>
<dbReference type="EMBL" id="RQGM01000064">
    <property type="protein sequence ID" value="TGL81010.1"/>
    <property type="molecule type" value="Genomic_DNA"/>
</dbReference>
<sequence>MKKQTLVASCSLIIAAVTFWISWFLMPDPGTTDTNHILRIVKAVREFVWISAITQIVSSACYTIALFLIADLFSPQKKTTLIGLALFGIGAMGMCADAFFHLLAYYMTDDSVLLQENVVIVMTFMQTKGVVILIPLMLPFFIGSILLGIGLRSQNAVSKLPMLLFLTATFVGIGAAVIAKQAFGYSGRIISLSILGAFAFGQAWIGLELLRFKKD</sequence>
<dbReference type="Proteomes" id="UP000297613">
    <property type="component" value="Unassembled WGS sequence"/>
</dbReference>
<name>A0A6N4QI32_9LEPT</name>
<feature type="transmembrane region" description="Helical" evidence="1">
    <location>
        <begin position="7"/>
        <end position="27"/>
    </location>
</feature>
<gene>
    <name evidence="2" type="ORF">EHQ83_15825</name>
</gene>
<feature type="transmembrane region" description="Helical" evidence="1">
    <location>
        <begin position="163"/>
        <end position="183"/>
    </location>
</feature>
<organism evidence="2 3">
    <name type="scientific">Leptospira yasudae</name>
    <dbReference type="NCBI Taxonomy" id="2202201"/>
    <lineage>
        <taxon>Bacteria</taxon>
        <taxon>Pseudomonadati</taxon>
        <taxon>Spirochaetota</taxon>
        <taxon>Spirochaetia</taxon>
        <taxon>Leptospirales</taxon>
        <taxon>Leptospiraceae</taxon>
        <taxon>Leptospira</taxon>
    </lineage>
</organism>
<feature type="transmembrane region" description="Helical" evidence="1">
    <location>
        <begin position="81"/>
        <end position="107"/>
    </location>
</feature>
<evidence type="ECO:0008006" key="4">
    <source>
        <dbReference type="Google" id="ProtNLM"/>
    </source>
</evidence>